<feature type="transmembrane region" description="Helical" evidence="5">
    <location>
        <begin position="124"/>
        <end position="143"/>
    </location>
</feature>
<dbReference type="AlphaFoldDB" id="A0A7S0UWP6"/>
<protein>
    <recommendedName>
        <fullName evidence="6">Sugar phosphate transporter domain-containing protein</fullName>
    </recommendedName>
</protein>
<feature type="transmembrane region" description="Helical" evidence="5">
    <location>
        <begin position="273"/>
        <end position="294"/>
    </location>
</feature>
<sequence>MAVHDYKLKQMRKSLFKVMSTTDPNNKVLMDVVAWFMNVTTSVLIVFVNKILMDTNYGYKFSFACTLCALHFLTSGVFVKGMEAFGYSKKATLPLKDKLVFSVVASLSITSLNLSLLLNSVGLYQVSKLLIIPFVCFLEFLWYKQTLSPAALTSIAIVIFGVGLVTVSDVAGGLLGMIMAAVSVVTSGLQQVLCGKIQRQYALTSNQLLSNTSPIQGFMLLIVGPPVDRLISGRSVLSADYSSAMLICLGTSCAIAVLVNISQFMCLGRFSAVTFQVLGHTKTVLVLTLGWLYLGESMTSRKATGMVLAVIGMVAYGNLPKPSAPIRNLKSSEGSPLTSAVSSGATASLALDLSGRVDDYKDPLLPVSHSKGVLGINHGAMGGELNGGLSISKI</sequence>
<feature type="transmembrane region" description="Helical" evidence="5">
    <location>
        <begin position="174"/>
        <end position="194"/>
    </location>
</feature>
<feature type="transmembrane region" description="Helical" evidence="5">
    <location>
        <begin position="61"/>
        <end position="79"/>
    </location>
</feature>
<evidence type="ECO:0000256" key="4">
    <source>
        <dbReference type="ARBA" id="ARBA00023136"/>
    </source>
</evidence>
<reference evidence="7" key="1">
    <citation type="submission" date="2021-01" db="EMBL/GenBank/DDBJ databases">
        <authorList>
            <person name="Corre E."/>
            <person name="Pelletier E."/>
            <person name="Niang G."/>
            <person name="Scheremetjew M."/>
            <person name="Finn R."/>
            <person name="Kale V."/>
            <person name="Holt S."/>
            <person name="Cochrane G."/>
            <person name="Meng A."/>
            <person name="Brown T."/>
            <person name="Cohen L."/>
        </authorList>
    </citation>
    <scope>NUCLEOTIDE SEQUENCE</scope>
    <source>
        <strain evidence="7">SAG 63-3</strain>
    </source>
</reference>
<evidence type="ECO:0000256" key="1">
    <source>
        <dbReference type="ARBA" id="ARBA00004141"/>
    </source>
</evidence>
<evidence type="ECO:0000313" key="7">
    <source>
        <dbReference type="EMBL" id="CAD8771242.1"/>
    </source>
</evidence>
<proteinExistence type="predicted"/>
<keyword evidence="2 5" id="KW-0812">Transmembrane</keyword>
<gene>
    <name evidence="7" type="ORF">PPAR00522_LOCUS7645</name>
</gene>
<comment type="subcellular location">
    <subcellularLocation>
        <location evidence="1">Membrane</location>
        <topology evidence="1">Multi-pass membrane protein</topology>
    </subcellularLocation>
</comment>
<dbReference type="InterPro" id="IPR037185">
    <property type="entry name" value="EmrE-like"/>
</dbReference>
<feature type="transmembrane region" description="Helical" evidence="5">
    <location>
        <begin position="28"/>
        <end position="49"/>
    </location>
</feature>
<name>A0A7S0UWP6_9CHLO</name>
<dbReference type="InterPro" id="IPR050186">
    <property type="entry name" value="TPT_transporter"/>
</dbReference>
<evidence type="ECO:0000256" key="3">
    <source>
        <dbReference type="ARBA" id="ARBA00022989"/>
    </source>
</evidence>
<feature type="domain" description="Sugar phosphate transporter" evidence="6">
    <location>
        <begin position="30"/>
        <end position="316"/>
    </location>
</feature>
<accession>A0A7S0UWP6</accession>
<dbReference type="GO" id="GO:0016020">
    <property type="term" value="C:membrane"/>
    <property type="evidence" value="ECO:0007669"/>
    <property type="project" value="UniProtKB-SubCell"/>
</dbReference>
<feature type="transmembrane region" description="Helical" evidence="5">
    <location>
        <begin position="244"/>
        <end position="261"/>
    </location>
</feature>
<feature type="transmembrane region" description="Helical" evidence="5">
    <location>
        <begin position="150"/>
        <end position="168"/>
    </location>
</feature>
<dbReference type="Pfam" id="PF03151">
    <property type="entry name" value="TPT"/>
    <property type="match status" value="1"/>
</dbReference>
<keyword evidence="4 5" id="KW-0472">Membrane</keyword>
<feature type="transmembrane region" description="Helical" evidence="5">
    <location>
        <begin position="300"/>
        <end position="319"/>
    </location>
</feature>
<evidence type="ECO:0000256" key="2">
    <source>
        <dbReference type="ARBA" id="ARBA00022692"/>
    </source>
</evidence>
<dbReference type="InterPro" id="IPR004853">
    <property type="entry name" value="Sugar_P_trans_dom"/>
</dbReference>
<feature type="transmembrane region" description="Helical" evidence="5">
    <location>
        <begin position="206"/>
        <end position="224"/>
    </location>
</feature>
<evidence type="ECO:0000259" key="6">
    <source>
        <dbReference type="Pfam" id="PF03151"/>
    </source>
</evidence>
<dbReference type="PANTHER" id="PTHR11132">
    <property type="entry name" value="SOLUTE CARRIER FAMILY 35"/>
    <property type="match status" value="1"/>
</dbReference>
<dbReference type="EMBL" id="HBFM01012180">
    <property type="protein sequence ID" value="CAD8771242.1"/>
    <property type="molecule type" value="Transcribed_RNA"/>
</dbReference>
<keyword evidence="3 5" id="KW-1133">Transmembrane helix</keyword>
<organism evidence="7">
    <name type="scientific">Polytomella parva</name>
    <dbReference type="NCBI Taxonomy" id="51329"/>
    <lineage>
        <taxon>Eukaryota</taxon>
        <taxon>Viridiplantae</taxon>
        <taxon>Chlorophyta</taxon>
        <taxon>core chlorophytes</taxon>
        <taxon>Chlorophyceae</taxon>
        <taxon>CS clade</taxon>
        <taxon>Chlamydomonadales</taxon>
        <taxon>Chlamydomonadaceae</taxon>
        <taxon>Polytomella</taxon>
    </lineage>
</organism>
<evidence type="ECO:0000256" key="5">
    <source>
        <dbReference type="SAM" id="Phobius"/>
    </source>
</evidence>
<dbReference type="SUPFAM" id="SSF103481">
    <property type="entry name" value="Multidrug resistance efflux transporter EmrE"/>
    <property type="match status" value="1"/>
</dbReference>